<evidence type="ECO:0000256" key="1">
    <source>
        <dbReference type="SAM" id="Phobius"/>
    </source>
</evidence>
<dbReference type="PANTHER" id="PTHR21284:SF12">
    <property type="entry name" value="EG:80H7.2 PROTEIN"/>
    <property type="match status" value="1"/>
</dbReference>
<comment type="caution">
    <text evidence="2">The sequence shown here is derived from an EMBL/GenBank/DDBJ whole genome shotgun (WGS) entry which is preliminary data.</text>
</comment>
<protein>
    <submittedName>
        <fullName evidence="2">Uncharacterized protein</fullName>
    </submittedName>
</protein>
<dbReference type="PANTHER" id="PTHR21284">
    <property type="entry name" value="EG:80H7.2 PROTEIN"/>
    <property type="match status" value="1"/>
</dbReference>
<dbReference type="AlphaFoldDB" id="A0A813ZUJ6"/>
<feature type="transmembrane region" description="Helical" evidence="1">
    <location>
        <begin position="161"/>
        <end position="185"/>
    </location>
</feature>
<dbReference type="Proteomes" id="UP000663829">
    <property type="component" value="Unassembled WGS sequence"/>
</dbReference>
<organism evidence="2 3">
    <name type="scientific">Didymodactylos carnosus</name>
    <dbReference type="NCBI Taxonomy" id="1234261"/>
    <lineage>
        <taxon>Eukaryota</taxon>
        <taxon>Metazoa</taxon>
        <taxon>Spiralia</taxon>
        <taxon>Gnathifera</taxon>
        <taxon>Rotifera</taxon>
        <taxon>Eurotatoria</taxon>
        <taxon>Bdelloidea</taxon>
        <taxon>Philodinida</taxon>
        <taxon>Philodinidae</taxon>
        <taxon>Didymodactylos</taxon>
    </lineage>
</organism>
<accession>A0A813ZUJ6</accession>
<sequence>MNNNTALALWKIFLIIGLLLSFVAFILGWIGFGVPQWQELRQNGSTDVEHYGLWSYCQTQEVSFKVCQRWPTAEKQLYTDARRPQFVRTAEGLVTTGMILLTLGLLVAIVAALLPRLVFLATVLAFIAFILLVVAIPVFARQANNFSRRRGDVHYSHRYGFWLFIPVIILEFLSFLSWLLSGVFYELYGYGTIATRLYYAAASPYYSYGYAGLQQSPSQMYYPQRPQSLMFGPQRLQSQMFGPQRLQSQMFGPQRSQSLMFGPQRSQSLIFSPQRSQSLIYGLQQPPSIIYNSYQPSIVRATQIRLSTPQTIINFPLKNKWRRTTEYMKHFKVQNTFFFHSWPL</sequence>
<reference evidence="2" key="1">
    <citation type="submission" date="2021-02" db="EMBL/GenBank/DDBJ databases">
        <authorList>
            <person name="Nowell W R."/>
        </authorList>
    </citation>
    <scope>NUCLEOTIDE SEQUENCE</scope>
</reference>
<proteinExistence type="predicted"/>
<evidence type="ECO:0000313" key="3">
    <source>
        <dbReference type="Proteomes" id="UP000663829"/>
    </source>
</evidence>
<evidence type="ECO:0000313" key="2">
    <source>
        <dbReference type="EMBL" id="CAF0904361.1"/>
    </source>
</evidence>
<feature type="transmembrane region" description="Helical" evidence="1">
    <location>
        <begin position="12"/>
        <end position="32"/>
    </location>
</feature>
<feature type="transmembrane region" description="Helical" evidence="1">
    <location>
        <begin position="119"/>
        <end position="140"/>
    </location>
</feature>
<keyword evidence="3" id="KW-1185">Reference proteome</keyword>
<keyword evidence="1" id="KW-1133">Transmembrane helix</keyword>
<keyword evidence="1" id="KW-0812">Transmembrane</keyword>
<dbReference type="EMBL" id="CAJNOQ010001579">
    <property type="protein sequence ID" value="CAF0904361.1"/>
    <property type="molecule type" value="Genomic_DNA"/>
</dbReference>
<feature type="transmembrane region" description="Helical" evidence="1">
    <location>
        <begin position="92"/>
        <end position="113"/>
    </location>
</feature>
<keyword evidence="1" id="KW-0472">Membrane</keyword>
<dbReference type="Gene3D" id="1.20.140.150">
    <property type="match status" value="1"/>
</dbReference>
<name>A0A813ZUJ6_9BILA</name>
<gene>
    <name evidence="2" type="ORF">GPM918_LOCUS8809</name>
</gene>